<dbReference type="OrthoDB" id="674042at2"/>
<dbReference type="Pfam" id="PF07924">
    <property type="entry name" value="NuiA"/>
    <property type="match status" value="1"/>
</dbReference>
<dbReference type="AlphaFoldDB" id="A0A365XZJ1"/>
<dbReference type="Gene3D" id="3.40.1460.10">
    <property type="entry name" value="Nuclease A inhibitor-like"/>
    <property type="match status" value="1"/>
</dbReference>
<dbReference type="InterPro" id="IPR012489">
    <property type="entry name" value="NucleaseA_inhib-like"/>
</dbReference>
<dbReference type="Proteomes" id="UP000253410">
    <property type="component" value="Unassembled WGS sequence"/>
</dbReference>
<evidence type="ECO:0000313" key="1">
    <source>
        <dbReference type="EMBL" id="RBL91084.1"/>
    </source>
</evidence>
<proteinExistence type="predicted"/>
<protein>
    <recommendedName>
        <fullName evidence="3">Nuclease</fullName>
    </recommendedName>
</protein>
<dbReference type="SUPFAM" id="SSF82602">
    <property type="entry name" value="Nuclease A inhibitor (NuiA)"/>
    <property type="match status" value="1"/>
</dbReference>
<gene>
    <name evidence="1" type="ORF">DF182_00225</name>
</gene>
<name>A0A365XZJ1_9BACT</name>
<organism evidence="1 2">
    <name type="scientific">Chitinophaga flava</name>
    <dbReference type="NCBI Taxonomy" id="2259036"/>
    <lineage>
        <taxon>Bacteria</taxon>
        <taxon>Pseudomonadati</taxon>
        <taxon>Bacteroidota</taxon>
        <taxon>Chitinophagia</taxon>
        <taxon>Chitinophagales</taxon>
        <taxon>Chitinophagaceae</taxon>
        <taxon>Chitinophaga</taxon>
    </lineage>
</organism>
<evidence type="ECO:0008006" key="3">
    <source>
        <dbReference type="Google" id="ProtNLM"/>
    </source>
</evidence>
<evidence type="ECO:0000313" key="2">
    <source>
        <dbReference type="Proteomes" id="UP000253410"/>
    </source>
</evidence>
<keyword evidence="2" id="KW-1185">Reference proteome</keyword>
<dbReference type="EMBL" id="QFFJ01000001">
    <property type="protein sequence ID" value="RBL91084.1"/>
    <property type="molecule type" value="Genomic_DNA"/>
</dbReference>
<comment type="caution">
    <text evidence="1">The sequence shown here is derived from an EMBL/GenBank/DDBJ whole genome shotgun (WGS) entry which is preliminary data.</text>
</comment>
<dbReference type="InterPro" id="IPR036587">
    <property type="entry name" value="NucleaseA_inhib-like_sf"/>
</dbReference>
<sequence length="133" mass="14691">MQNHSLLEQLNNQIAGILFYSESEYPLTILEWGVLPAAGVQQKIAALHDVESQVVRSVDAVTFFDQICNPADPNDMPMVANAQRFHELYLFLKENLSDIQVSRVETGTSIPVYITGHQPDGTCIALATTSIES</sequence>
<reference evidence="1 2" key="1">
    <citation type="submission" date="2018-05" db="EMBL/GenBank/DDBJ databases">
        <title>Chitinophaga sp. K3CV102501T nov., isolated from isolated from a monsoon evergreen broad-leaved forest soil.</title>
        <authorList>
            <person name="Lv Y."/>
        </authorList>
    </citation>
    <scope>NUCLEOTIDE SEQUENCE [LARGE SCALE GENOMIC DNA]</scope>
    <source>
        <strain evidence="1 2">GDMCC 1.1325</strain>
    </source>
</reference>
<accession>A0A365XZJ1</accession>